<protein>
    <submittedName>
        <fullName evidence="2">Uncharacterized protein</fullName>
    </submittedName>
</protein>
<name>A0A0V7ZZL7_9CYAN</name>
<dbReference type="EMBL" id="LMTZ01000008">
    <property type="protein sequence ID" value="KST69977.1"/>
    <property type="molecule type" value="Genomic_DNA"/>
</dbReference>
<feature type="chain" id="PRO_5006890238" evidence="1">
    <location>
        <begin position="27"/>
        <end position="199"/>
    </location>
</feature>
<keyword evidence="1" id="KW-0732">Signal</keyword>
<dbReference type="AlphaFoldDB" id="A0A0V7ZZL7"/>
<dbReference type="OrthoDB" id="461507at2"/>
<dbReference type="Proteomes" id="UP000053372">
    <property type="component" value="Unassembled WGS sequence"/>
</dbReference>
<reference evidence="2 3" key="1">
    <citation type="journal article" date="2015" name="Genome Announc.">
        <title>Draft Genome of the Euendolithic (true boring) Cyanobacterium Mastigocoleus testarum strain BC008.</title>
        <authorList>
            <person name="Guida B.S."/>
            <person name="Garcia-Pichel F."/>
        </authorList>
    </citation>
    <scope>NUCLEOTIDE SEQUENCE [LARGE SCALE GENOMIC DNA]</scope>
    <source>
        <strain evidence="2 3">BC008</strain>
    </source>
</reference>
<organism evidence="2 3">
    <name type="scientific">Mastigocoleus testarum BC008</name>
    <dbReference type="NCBI Taxonomy" id="371196"/>
    <lineage>
        <taxon>Bacteria</taxon>
        <taxon>Bacillati</taxon>
        <taxon>Cyanobacteriota</taxon>
        <taxon>Cyanophyceae</taxon>
        <taxon>Nostocales</taxon>
        <taxon>Hapalosiphonaceae</taxon>
        <taxon>Mastigocoleus</taxon>
    </lineage>
</organism>
<proteinExistence type="predicted"/>
<dbReference type="RefSeq" id="WP_027843355.1">
    <property type="nucleotide sequence ID" value="NZ_LMTZ01000008.1"/>
</dbReference>
<evidence type="ECO:0000256" key="1">
    <source>
        <dbReference type="SAM" id="SignalP"/>
    </source>
</evidence>
<evidence type="ECO:0000313" key="3">
    <source>
        <dbReference type="Proteomes" id="UP000053372"/>
    </source>
</evidence>
<keyword evidence="3" id="KW-1185">Reference proteome</keyword>
<gene>
    <name evidence="2" type="ORF">BC008_05940</name>
</gene>
<comment type="caution">
    <text evidence="2">The sequence shown here is derived from an EMBL/GenBank/DDBJ whole genome shotgun (WGS) entry which is preliminary data.</text>
</comment>
<sequence>MQSKPLTLRKFLPLSLFILLLPLASCQVKQEEAGRLPDVDITPGKLPEYDIKGPDVKVGVTKRTVTVPKVIVVQEQQTVEVPYIDVDLPGANRKERTITTEVEVPSGGYDLEVQSVYALNNELWVISQLREENPNAPRATVRVSDNIVINAPDIPVRHYIIGERPKGNFNEQYTFINDRQQIASQLESGRQLYQQQATS</sequence>
<evidence type="ECO:0000313" key="2">
    <source>
        <dbReference type="EMBL" id="KST69977.1"/>
    </source>
</evidence>
<feature type="signal peptide" evidence="1">
    <location>
        <begin position="1"/>
        <end position="26"/>
    </location>
</feature>
<accession>A0A0V7ZZL7</accession>